<dbReference type="EMBL" id="JH719942">
    <property type="protein sequence ID" value="EJF54754.1"/>
    <property type="molecule type" value="Genomic_DNA"/>
</dbReference>
<accession>J0P4G9</accession>
<evidence type="ECO:0000259" key="1">
    <source>
        <dbReference type="Pfam" id="PF25056"/>
    </source>
</evidence>
<dbReference type="HOGENOM" id="CLU_153801_0_0_10"/>
<dbReference type="Pfam" id="PF25056">
    <property type="entry name" value="DUF7793"/>
    <property type="match status" value="1"/>
</dbReference>
<reference evidence="3" key="1">
    <citation type="journal article" date="2012" name="Stand. Genomic Sci.">
        <title>Permanent draft genome sequence of the gliding predator Saprospira grandis strain Sa g1 (= HR1).</title>
        <authorList>
            <person name="Mavromatis K."/>
            <person name="Chertkov O."/>
            <person name="Lapidus A."/>
            <person name="Nolan M."/>
            <person name="Lucas S."/>
            <person name="Tice H."/>
            <person name="Del Rio T.G."/>
            <person name="Cheng J.F."/>
            <person name="Han C."/>
            <person name="Tapia R."/>
            <person name="Bruce D."/>
            <person name="Goodwin L.A."/>
            <person name="Pitluck S."/>
            <person name="Huntemann M."/>
            <person name="Liolios K."/>
            <person name="Pagani I."/>
            <person name="Ivanova N."/>
            <person name="Mikhailova N."/>
            <person name="Pati A."/>
            <person name="Chen A."/>
            <person name="Palaniappan K."/>
            <person name="Land M."/>
            <person name="Brambilla E.M."/>
            <person name="Rohde M."/>
            <person name="Spring S."/>
            <person name="Goker M."/>
            <person name="Detter J.C."/>
            <person name="Bristow J."/>
            <person name="Eisen J.A."/>
            <person name="Markowitz V."/>
            <person name="Hugenholtz P."/>
            <person name="Kyrpides N.C."/>
            <person name="Klenk H.P."/>
            <person name="Woyke T."/>
        </authorList>
    </citation>
    <scope>NUCLEOTIDE SEQUENCE [LARGE SCALE GENOMIC DNA]</scope>
    <source>
        <strain evidence="3">DSM 2844</strain>
    </source>
</reference>
<evidence type="ECO:0000313" key="2">
    <source>
        <dbReference type="EMBL" id="EJF54754.1"/>
    </source>
</evidence>
<evidence type="ECO:0000313" key="3">
    <source>
        <dbReference type="Proteomes" id="UP000005113"/>
    </source>
</evidence>
<protein>
    <recommendedName>
        <fullName evidence="1">DUF7793 domain-containing protein</fullName>
    </recommendedName>
</protein>
<dbReference type="Proteomes" id="UP000005113">
    <property type="component" value="Unassembled WGS sequence"/>
</dbReference>
<dbReference type="Gene3D" id="3.40.970.30">
    <property type="entry name" value="yp_829618.1 like domains"/>
    <property type="match status" value="1"/>
</dbReference>
<name>J0P4G9_9BACT</name>
<dbReference type="AlphaFoldDB" id="J0P4G9"/>
<organism evidence="2 3">
    <name type="scientific">Saprospira grandis DSM 2844</name>
    <dbReference type="NCBI Taxonomy" id="694433"/>
    <lineage>
        <taxon>Bacteria</taxon>
        <taxon>Pseudomonadati</taxon>
        <taxon>Bacteroidota</taxon>
        <taxon>Saprospiria</taxon>
        <taxon>Saprospirales</taxon>
        <taxon>Saprospiraceae</taxon>
        <taxon>Saprospira</taxon>
    </lineage>
</organism>
<gene>
    <name evidence="2" type="ORF">SapgrDRAFT_3107</name>
</gene>
<dbReference type="InterPro" id="IPR056695">
    <property type="entry name" value="DUF7793"/>
</dbReference>
<feature type="domain" description="DUF7793" evidence="1">
    <location>
        <begin position="14"/>
        <end position="120"/>
    </location>
</feature>
<sequence>MDCGHLSFIANSNIILLRIEANYYMEQADSLSVRKNLRILAAQKESPVYLLVDMRQIKGASAAGRKVFADKEEPLAEVCALWVKSPLSKLLGNFLLGINKPVFPAAVFKQKEKAIAWIQEQIKE</sequence>
<proteinExistence type="predicted"/>